<dbReference type="STRING" id="1423726.FC07_GL002223"/>
<feature type="region of interest" description="Disordered" evidence="3">
    <location>
        <begin position="146"/>
        <end position="182"/>
    </location>
</feature>
<evidence type="ECO:0000256" key="2">
    <source>
        <dbReference type="ARBA" id="ARBA00022801"/>
    </source>
</evidence>
<organism evidence="6 7">
    <name type="scientific">Loigolactobacillus bifermentans DSM 20003</name>
    <dbReference type="NCBI Taxonomy" id="1423726"/>
    <lineage>
        <taxon>Bacteria</taxon>
        <taxon>Bacillati</taxon>
        <taxon>Bacillota</taxon>
        <taxon>Bacilli</taxon>
        <taxon>Lactobacillales</taxon>
        <taxon>Lactobacillaceae</taxon>
        <taxon>Loigolactobacillus</taxon>
    </lineage>
</organism>
<reference evidence="6 7" key="1">
    <citation type="journal article" date="2015" name="Genome Announc.">
        <title>Expanding the biotechnology potential of lactobacilli through comparative genomics of 213 strains and associated genera.</title>
        <authorList>
            <person name="Sun Z."/>
            <person name="Harris H.M."/>
            <person name="McCann A."/>
            <person name="Guo C."/>
            <person name="Argimon S."/>
            <person name="Zhang W."/>
            <person name="Yang X."/>
            <person name="Jeffery I.B."/>
            <person name="Cooney J.C."/>
            <person name="Kagawa T.F."/>
            <person name="Liu W."/>
            <person name="Song Y."/>
            <person name="Salvetti E."/>
            <person name="Wrobel A."/>
            <person name="Rasinkangas P."/>
            <person name="Parkhill J."/>
            <person name="Rea M.C."/>
            <person name="O'Sullivan O."/>
            <person name="Ritari J."/>
            <person name="Douillard F.P."/>
            <person name="Paul Ross R."/>
            <person name="Yang R."/>
            <person name="Briner A.E."/>
            <person name="Felis G.E."/>
            <person name="de Vos W.M."/>
            <person name="Barrangou R."/>
            <person name="Klaenhammer T.R."/>
            <person name="Caufield P.W."/>
            <person name="Cui Y."/>
            <person name="Zhang H."/>
            <person name="O'Toole P.W."/>
        </authorList>
    </citation>
    <scope>NUCLEOTIDE SEQUENCE [LARGE SCALE GENOMIC DNA]</scope>
    <source>
        <strain evidence="6 7">DSM 20003</strain>
    </source>
</reference>
<dbReference type="EMBL" id="AZDA01000146">
    <property type="protein sequence ID" value="KRK32397.1"/>
    <property type="molecule type" value="Genomic_DNA"/>
</dbReference>
<dbReference type="PROSITE" id="PS51257">
    <property type="entry name" value="PROKAR_LIPOPROTEIN"/>
    <property type="match status" value="1"/>
</dbReference>
<gene>
    <name evidence="6" type="ORF">FC07_GL002223</name>
</gene>
<comment type="caution">
    <text evidence="6">The sequence shown here is derived from an EMBL/GenBank/DDBJ whole genome shotgun (WGS) entry which is preliminary data.</text>
</comment>
<dbReference type="PANTHER" id="PTHR33308:SF9">
    <property type="entry name" value="PEPTIDOGLYCAN HYDROLASE FLGJ"/>
    <property type="match status" value="1"/>
</dbReference>
<dbReference type="Gene3D" id="1.10.530.10">
    <property type="match status" value="1"/>
</dbReference>
<dbReference type="AlphaFoldDB" id="A0A0R1GDP0"/>
<dbReference type="InterPro" id="IPR051056">
    <property type="entry name" value="Glycosyl_Hydrolase_73"/>
</dbReference>
<dbReference type="InterPro" id="IPR002901">
    <property type="entry name" value="MGlyc_endo_b_GlcNAc-like_dom"/>
</dbReference>
<dbReference type="OrthoDB" id="2155627at2"/>
<evidence type="ECO:0000256" key="4">
    <source>
        <dbReference type="SAM" id="SignalP"/>
    </source>
</evidence>
<evidence type="ECO:0000256" key="3">
    <source>
        <dbReference type="SAM" id="MobiDB-lite"/>
    </source>
</evidence>
<comment type="similarity">
    <text evidence="1">Belongs to the glycosyl hydrolase 73 family.</text>
</comment>
<accession>A0A0R1GDP0</accession>
<keyword evidence="2" id="KW-0378">Hydrolase</keyword>
<dbReference type="RefSeq" id="WP_057905954.1">
    <property type="nucleotide sequence ID" value="NZ_AZDA01000146.1"/>
</dbReference>
<keyword evidence="7" id="KW-1185">Reference proteome</keyword>
<dbReference type="Proteomes" id="UP000051461">
    <property type="component" value="Unassembled WGS sequence"/>
</dbReference>
<name>A0A0R1GDP0_9LACO</name>
<dbReference type="Gene3D" id="4.10.80.30">
    <property type="entry name" value="DNA polymerase, domain 6"/>
    <property type="match status" value="1"/>
</dbReference>
<keyword evidence="4" id="KW-0732">Signal</keyword>
<evidence type="ECO:0000313" key="7">
    <source>
        <dbReference type="Proteomes" id="UP000051461"/>
    </source>
</evidence>
<dbReference type="SMART" id="SM00047">
    <property type="entry name" value="LYZ2"/>
    <property type="match status" value="1"/>
</dbReference>
<feature type="chain" id="PRO_5038740793" description="Mannosyl-glycoprotein endo-beta-N-acetylglucosamidase-like domain-containing protein" evidence="4">
    <location>
        <begin position="22"/>
        <end position="394"/>
    </location>
</feature>
<protein>
    <recommendedName>
        <fullName evidence="5">Mannosyl-glycoprotein endo-beta-N-acetylglucosamidase-like domain-containing protein</fullName>
    </recommendedName>
</protein>
<dbReference type="Pfam" id="PF01832">
    <property type="entry name" value="Glucosaminidase"/>
    <property type="match status" value="1"/>
</dbReference>
<evidence type="ECO:0000259" key="5">
    <source>
        <dbReference type="SMART" id="SM00047"/>
    </source>
</evidence>
<feature type="compositionally biased region" description="Pro residues" evidence="3">
    <location>
        <begin position="147"/>
        <end position="159"/>
    </location>
</feature>
<sequence>MKKWFWWGLLGWLVACSPVQATTDVSQLAQQLWQQEVRVSPALNLAPAQQTAFVTTWQAYLQATQDFQQGKPQPQQPTAIEQLVWATLQPAQASGLAAGRQQALQQLPLDCAPPPDQLPVAQVIYQQAYHQAYEQQVRAMATAALTPDPPVVTPPPLTPTQPVTAPSAAPPPAPSQPQVAAVPQVQWRPTQAAFFKRFATLAQRISRQYDLYPSIMLAQAALESNWGQSELAQAPYYNLFGVKATSVHQVRLATLEADDNGQLQPIQAAFERYSSYRQSLLAYARLLSLPLYQGAKRQESTTYQTALVRLAQRYATDPHYALKIQQLIVAYHLQRYDAPPKLQQHFQAPPRQLLPGRQRLWQPTPASQHLNWPNAQGWSFLIASWLPERPSKLA</sequence>
<dbReference type="PATRIC" id="fig|1423726.3.peg.2308"/>
<evidence type="ECO:0000256" key="1">
    <source>
        <dbReference type="ARBA" id="ARBA00010266"/>
    </source>
</evidence>
<feature type="signal peptide" evidence="4">
    <location>
        <begin position="1"/>
        <end position="21"/>
    </location>
</feature>
<dbReference type="GO" id="GO:0004040">
    <property type="term" value="F:amidase activity"/>
    <property type="evidence" value="ECO:0007669"/>
    <property type="project" value="InterPro"/>
</dbReference>
<dbReference type="PANTHER" id="PTHR33308">
    <property type="entry name" value="PEPTIDOGLYCAN HYDROLASE FLGJ"/>
    <property type="match status" value="1"/>
</dbReference>
<proteinExistence type="inferred from homology"/>
<evidence type="ECO:0000313" key="6">
    <source>
        <dbReference type="EMBL" id="KRK32397.1"/>
    </source>
</evidence>
<feature type="domain" description="Mannosyl-glycoprotein endo-beta-N-acetylglucosamidase-like" evidence="5">
    <location>
        <begin position="184"/>
        <end position="337"/>
    </location>
</feature>